<dbReference type="SUPFAM" id="SSF49879">
    <property type="entry name" value="SMAD/FHA domain"/>
    <property type="match status" value="1"/>
</dbReference>
<dbReference type="Pfam" id="PF00225">
    <property type="entry name" value="Kinesin"/>
    <property type="match status" value="1"/>
</dbReference>
<accession>A0AA36JAW9</accession>
<dbReference type="SUPFAM" id="SSF52540">
    <property type="entry name" value="P-loop containing nucleoside triphosphate hydrolases"/>
    <property type="match status" value="1"/>
</dbReference>
<dbReference type="InterPro" id="IPR027640">
    <property type="entry name" value="Kinesin-like_fam"/>
</dbReference>
<dbReference type="GO" id="GO:0007018">
    <property type="term" value="P:microtubule-based movement"/>
    <property type="evidence" value="ECO:0007669"/>
    <property type="project" value="InterPro"/>
</dbReference>
<feature type="domain" description="Kinesin motor" evidence="3">
    <location>
        <begin position="1"/>
        <end position="211"/>
    </location>
</feature>
<feature type="region of interest" description="Disordered" evidence="2">
    <location>
        <begin position="705"/>
        <end position="780"/>
    </location>
</feature>
<dbReference type="GO" id="GO:0005524">
    <property type="term" value="F:ATP binding"/>
    <property type="evidence" value="ECO:0007669"/>
    <property type="project" value="UniProtKB-UniRule"/>
</dbReference>
<dbReference type="InterPro" id="IPR027417">
    <property type="entry name" value="P-loop_NTPase"/>
</dbReference>
<dbReference type="GO" id="GO:0008017">
    <property type="term" value="F:microtubule binding"/>
    <property type="evidence" value="ECO:0007669"/>
    <property type="project" value="InterPro"/>
</dbReference>
<dbReference type="Gene3D" id="2.60.200.20">
    <property type="match status" value="1"/>
</dbReference>
<dbReference type="PANTHER" id="PTHR24115">
    <property type="entry name" value="KINESIN-RELATED"/>
    <property type="match status" value="1"/>
</dbReference>
<dbReference type="PROSITE" id="PS50067">
    <property type="entry name" value="KINESIN_MOTOR_2"/>
    <property type="match status" value="1"/>
</dbReference>
<dbReference type="InterPro" id="IPR008984">
    <property type="entry name" value="SMAD_FHA_dom_sf"/>
</dbReference>
<dbReference type="InterPro" id="IPR036961">
    <property type="entry name" value="Kinesin_motor_dom_sf"/>
</dbReference>
<dbReference type="GO" id="GO:0003777">
    <property type="term" value="F:microtubule motor activity"/>
    <property type="evidence" value="ECO:0007669"/>
    <property type="project" value="InterPro"/>
</dbReference>
<feature type="compositionally biased region" description="Basic and acidic residues" evidence="2">
    <location>
        <begin position="709"/>
        <end position="720"/>
    </location>
</feature>
<dbReference type="SMART" id="SM00129">
    <property type="entry name" value="KISc"/>
    <property type="match status" value="1"/>
</dbReference>
<dbReference type="Gene3D" id="3.40.850.10">
    <property type="entry name" value="Kinesin motor domain"/>
    <property type="match status" value="1"/>
</dbReference>
<dbReference type="GO" id="GO:0016887">
    <property type="term" value="F:ATP hydrolysis activity"/>
    <property type="evidence" value="ECO:0007669"/>
    <property type="project" value="TreeGrafter"/>
</dbReference>
<name>A0AA36JAW9_9DINO</name>
<feature type="compositionally biased region" description="Basic and acidic residues" evidence="2">
    <location>
        <begin position="738"/>
        <end position="753"/>
    </location>
</feature>
<evidence type="ECO:0000259" key="3">
    <source>
        <dbReference type="PROSITE" id="PS50067"/>
    </source>
</evidence>
<keyword evidence="5" id="KW-1185">Reference proteome</keyword>
<evidence type="ECO:0000256" key="1">
    <source>
        <dbReference type="PROSITE-ProRule" id="PRU00283"/>
    </source>
</evidence>
<gene>
    <name evidence="4" type="ORF">EVOR1521_LOCUS24797</name>
</gene>
<dbReference type="Proteomes" id="UP001178507">
    <property type="component" value="Unassembled WGS sequence"/>
</dbReference>
<evidence type="ECO:0000313" key="4">
    <source>
        <dbReference type="EMBL" id="CAJ1401701.1"/>
    </source>
</evidence>
<keyword evidence="1" id="KW-0067">ATP-binding</keyword>
<dbReference type="GO" id="GO:0005871">
    <property type="term" value="C:kinesin complex"/>
    <property type="evidence" value="ECO:0007669"/>
    <property type="project" value="TreeGrafter"/>
</dbReference>
<feature type="binding site" evidence="1">
    <location>
        <begin position="78"/>
        <end position="85"/>
    </location>
    <ligand>
        <name>ATP</name>
        <dbReference type="ChEBI" id="CHEBI:30616"/>
    </ligand>
</feature>
<dbReference type="EMBL" id="CAUJNA010003427">
    <property type="protein sequence ID" value="CAJ1401701.1"/>
    <property type="molecule type" value="Genomic_DNA"/>
</dbReference>
<reference evidence="4" key="1">
    <citation type="submission" date="2023-08" db="EMBL/GenBank/DDBJ databases">
        <authorList>
            <person name="Chen Y."/>
            <person name="Shah S."/>
            <person name="Dougan E. K."/>
            <person name="Thang M."/>
            <person name="Chan C."/>
        </authorList>
    </citation>
    <scope>NUCLEOTIDE SEQUENCE</scope>
</reference>
<organism evidence="4 5">
    <name type="scientific">Effrenium voratum</name>
    <dbReference type="NCBI Taxonomy" id="2562239"/>
    <lineage>
        <taxon>Eukaryota</taxon>
        <taxon>Sar</taxon>
        <taxon>Alveolata</taxon>
        <taxon>Dinophyceae</taxon>
        <taxon>Suessiales</taxon>
        <taxon>Symbiodiniaceae</taxon>
        <taxon>Effrenium</taxon>
    </lineage>
</organism>
<proteinExistence type="inferred from homology"/>
<comment type="similarity">
    <text evidence="1">Belongs to the TRAFAC class myosin-kinesin ATPase superfamily. Kinesin family.</text>
</comment>
<dbReference type="AlphaFoldDB" id="A0AA36JAW9"/>
<dbReference type="GO" id="GO:0005874">
    <property type="term" value="C:microtubule"/>
    <property type="evidence" value="ECO:0007669"/>
    <property type="project" value="TreeGrafter"/>
</dbReference>
<evidence type="ECO:0000256" key="2">
    <source>
        <dbReference type="SAM" id="MobiDB-lite"/>
    </source>
</evidence>
<keyword evidence="1" id="KW-0505">Motor protein</keyword>
<protein>
    <recommendedName>
        <fullName evidence="3">Kinesin motor domain-containing protein</fullName>
    </recommendedName>
</protein>
<keyword evidence="1" id="KW-0547">Nucleotide-binding</keyword>
<evidence type="ECO:0000313" key="5">
    <source>
        <dbReference type="Proteomes" id="UP001178507"/>
    </source>
</evidence>
<comment type="caution">
    <text evidence="4">The sequence shown here is derived from an EMBL/GenBank/DDBJ whole genome shotgun (WGS) entry which is preliminary data.</text>
</comment>
<sequence length="780" mass="85320">MARVVVRIRPERPAAVTASGSSGSVQVALETGLQFDVDEVLADGDSPEANQEKAFQSLGLPLLQDALRGRSHGLLAFGGAWSGKSYTLLGTHEAPGLVPRLAAALGETEAISVWFSAVEIFDDHCQDLLATGPLERKVPSFVHHPRLGVQLVGATEMPVEQDIQELVSFALKRRALLRTCLHSATNRSHQLFTLRVESAATSARLCFFDLAAADCAVPSLDLRSLEAEEPLGLRLDSRLLQASCPLTLAVTDCITGAWRCTVVATVGKSAKAAAAALSSTRLKVASDASPRVQRTRQEQLSLLQEEVVLLKAESELALRGSLIVEFNTRPDQKKLARERAKTLEWCGLTDPASEDDVTPYLANMSEDATLAGRLVYHLPRGERTSIGSDPDNAVVVDGLGVLPNLCSIVNLDDSKVTLSRPDFARAQILLNGRMLSSESVALEDKDRICIGRAQLLRLHIPKKGEPTESDVLSQDTSVLPASPPELGDLSQLCAHSDSLRDLQYYVKDLLPKLAPPQAVAILEALRKVCYHIDEANMITREVRPEDHMQFEVELVWDIFRKPEEVLVIRLMSYAHSSSARGTTPSGQLLHYSSVARFLERLELLRDAHRGFGLGFRVGASPGRGASELARLKDPWLEPSISTMRQHLTYASPAPAPIPEGVPELKAAIAVLRQELQDKSEDLERKSEVIAKMSEEMQQIFKVMAEEEEQRPTRKVSRDSEENCTMSVSASSGSGCGSESRETRSRGFRQDKVGRSLPSHAPVLLSQSSLTPPGYYRDLRR</sequence>
<dbReference type="InterPro" id="IPR001752">
    <property type="entry name" value="Kinesin_motor_dom"/>
</dbReference>